<accession>A0ABW9ADY4</accession>
<protein>
    <submittedName>
        <fullName evidence="2">Uncharacterized protein</fullName>
    </submittedName>
</protein>
<reference evidence="2 3" key="1">
    <citation type="journal article" date="2024" name="Chem. Sci.">
        <title>Discovery of megapolipeptins by genome mining of a Burkholderiales bacteria collection.</title>
        <authorList>
            <person name="Paulo B.S."/>
            <person name="Recchia M.J.J."/>
            <person name="Lee S."/>
            <person name="Fergusson C.H."/>
            <person name="Romanowski S.B."/>
            <person name="Hernandez A."/>
            <person name="Krull N."/>
            <person name="Liu D.Y."/>
            <person name="Cavanagh H."/>
            <person name="Bos A."/>
            <person name="Gray C.A."/>
            <person name="Murphy B.T."/>
            <person name="Linington R.G."/>
            <person name="Eustaquio A.S."/>
        </authorList>
    </citation>
    <scope>NUCLEOTIDE SEQUENCE [LARGE SCALE GENOMIC DNA]</scope>
    <source>
        <strain evidence="2 3">RL21-008-BIB-A</strain>
    </source>
</reference>
<dbReference type="EMBL" id="JAQQFM010000007">
    <property type="protein sequence ID" value="MFL9926105.1"/>
    <property type="molecule type" value="Genomic_DNA"/>
</dbReference>
<organism evidence="2 3">
    <name type="scientific">Herbaspirillum lusitanum</name>
    <dbReference type="NCBI Taxonomy" id="213312"/>
    <lineage>
        <taxon>Bacteria</taxon>
        <taxon>Pseudomonadati</taxon>
        <taxon>Pseudomonadota</taxon>
        <taxon>Betaproteobacteria</taxon>
        <taxon>Burkholderiales</taxon>
        <taxon>Oxalobacteraceae</taxon>
        <taxon>Herbaspirillum</taxon>
    </lineage>
</organism>
<comment type="caution">
    <text evidence="2">The sequence shown here is derived from an EMBL/GenBank/DDBJ whole genome shotgun (WGS) entry which is preliminary data.</text>
</comment>
<gene>
    <name evidence="2" type="ORF">PQR62_17650</name>
</gene>
<proteinExistence type="predicted"/>
<feature type="region of interest" description="Disordered" evidence="1">
    <location>
        <begin position="26"/>
        <end position="45"/>
    </location>
</feature>
<sequence>MLTRKYNANEYGEWLRSSSSRHVCEFGDQGDFEDSDDDADHDDCDVSPSVLLGSADVATLSQREARGQLDLFAPVPDGAALSH</sequence>
<evidence type="ECO:0000313" key="3">
    <source>
        <dbReference type="Proteomes" id="UP001629246"/>
    </source>
</evidence>
<feature type="compositionally biased region" description="Acidic residues" evidence="1">
    <location>
        <begin position="28"/>
        <end position="45"/>
    </location>
</feature>
<name>A0ABW9ADY4_9BURK</name>
<dbReference type="RefSeq" id="WP_408159298.1">
    <property type="nucleotide sequence ID" value="NZ_JAQQFM010000007.1"/>
</dbReference>
<evidence type="ECO:0000313" key="2">
    <source>
        <dbReference type="EMBL" id="MFL9926105.1"/>
    </source>
</evidence>
<keyword evidence="3" id="KW-1185">Reference proteome</keyword>
<dbReference type="Proteomes" id="UP001629246">
    <property type="component" value="Unassembled WGS sequence"/>
</dbReference>
<evidence type="ECO:0000256" key="1">
    <source>
        <dbReference type="SAM" id="MobiDB-lite"/>
    </source>
</evidence>